<protein>
    <recommendedName>
        <fullName evidence="3">Sulfur carrier protein FdhD</fullName>
    </recommendedName>
</protein>
<gene>
    <name evidence="3" type="primary">fdhD</name>
    <name evidence="4" type="ORF">DSL64_23570</name>
</gene>
<dbReference type="AlphaFoldDB" id="A0A3D8Y4X4"/>
<proteinExistence type="inferred from homology"/>
<dbReference type="GO" id="GO:0016783">
    <property type="term" value="F:sulfurtransferase activity"/>
    <property type="evidence" value="ECO:0007669"/>
    <property type="project" value="InterPro"/>
</dbReference>
<name>A0A3D8Y4X4_9BACT</name>
<comment type="subcellular location">
    <subcellularLocation>
        <location evidence="3">Cytoplasm</location>
    </subcellularLocation>
</comment>
<dbReference type="NCBIfam" id="TIGR00129">
    <property type="entry name" value="fdhD_narQ"/>
    <property type="match status" value="1"/>
</dbReference>
<dbReference type="PANTHER" id="PTHR30592:SF1">
    <property type="entry name" value="SULFUR CARRIER PROTEIN FDHD"/>
    <property type="match status" value="1"/>
</dbReference>
<comment type="caution">
    <text evidence="3">Lacks conserved residue(s) required for the propagation of feature annotation.</text>
</comment>
<keyword evidence="4" id="KW-0808">Transferase</keyword>
<evidence type="ECO:0000256" key="2">
    <source>
        <dbReference type="ARBA" id="ARBA00023150"/>
    </source>
</evidence>
<comment type="function">
    <text evidence="3">Required for formate dehydrogenase (FDH) activity. Acts as a sulfur carrier protein that transfers sulfur from IscS to the molybdenum cofactor prior to its insertion into FDH.</text>
</comment>
<dbReference type="RefSeq" id="WP_115833412.1">
    <property type="nucleotide sequence ID" value="NZ_QNUL01000027.1"/>
</dbReference>
<evidence type="ECO:0000313" key="5">
    <source>
        <dbReference type="Proteomes" id="UP000256373"/>
    </source>
</evidence>
<dbReference type="Gene3D" id="3.10.20.10">
    <property type="match status" value="1"/>
</dbReference>
<dbReference type="OrthoDB" id="9782042at2"/>
<dbReference type="Gene3D" id="3.40.140.10">
    <property type="entry name" value="Cytidine Deaminase, domain 2"/>
    <property type="match status" value="1"/>
</dbReference>
<accession>A0A3D8Y4X4</accession>
<dbReference type="EMBL" id="QNUL01000027">
    <property type="protein sequence ID" value="REA57510.1"/>
    <property type="molecule type" value="Genomic_DNA"/>
</dbReference>
<dbReference type="SUPFAM" id="SSF53927">
    <property type="entry name" value="Cytidine deaminase-like"/>
    <property type="match status" value="1"/>
</dbReference>
<dbReference type="GO" id="GO:0005737">
    <property type="term" value="C:cytoplasm"/>
    <property type="evidence" value="ECO:0007669"/>
    <property type="project" value="UniProtKB-SubCell"/>
</dbReference>
<keyword evidence="5" id="KW-1185">Reference proteome</keyword>
<dbReference type="PIRSF" id="PIRSF015626">
    <property type="entry name" value="FdhD"/>
    <property type="match status" value="1"/>
</dbReference>
<evidence type="ECO:0000256" key="1">
    <source>
        <dbReference type="ARBA" id="ARBA00022490"/>
    </source>
</evidence>
<dbReference type="Pfam" id="PF02634">
    <property type="entry name" value="FdhD-NarQ"/>
    <property type="match status" value="1"/>
</dbReference>
<keyword evidence="2 3" id="KW-0501">Molybdenum cofactor biosynthesis</keyword>
<keyword evidence="1 3" id="KW-0963">Cytoplasm</keyword>
<dbReference type="PANTHER" id="PTHR30592">
    <property type="entry name" value="FORMATE DEHYDROGENASE"/>
    <property type="match status" value="1"/>
</dbReference>
<dbReference type="GO" id="GO:0097163">
    <property type="term" value="F:sulfur carrier activity"/>
    <property type="evidence" value="ECO:0007669"/>
    <property type="project" value="UniProtKB-UniRule"/>
</dbReference>
<comment type="similarity">
    <text evidence="3">Belongs to the FdhD family.</text>
</comment>
<organism evidence="4 5">
    <name type="scientific">Dyadobacter luteus</name>
    <dbReference type="NCBI Taxonomy" id="2259619"/>
    <lineage>
        <taxon>Bacteria</taxon>
        <taxon>Pseudomonadati</taxon>
        <taxon>Bacteroidota</taxon>
        <taxon>Cytophagia</taxon>
        <taxon>Cytophagales</taxon>
        <taxon>Spirosomataceae</taxon>
        <taxon>Dyadobacter</taxon>
    </lineage>
</organism>
<dbReference type="GO" id="GO:0006777">
    <property type="term" value="P:Mo-molybdopterin cofactor biosynthetic process"/>
    <property type="evidence" value="ECO:0007669"/>
    <property type="project" value="UniProtKB-UniRule"/>
</dbReference>
<dbReference type="Proteomes" id="UP000256373">
    <property type="component" value="Unassembled WGS sequence"/>
</dbReference>
<dbReference type="InterPro" id="IPR003786">
    <property type="entry name" value="FdhD"/>
</dbReference>
<comment type="caution">
    <text evidence="4">The sequence shown here is derived from an EMBL/GenBank/DDBJ whole genome shotgun (WGS) entry which is preliminary data.</text>
</comment>
<feature type="active site" description="Cysteine persulfide intermediate" evidence="3">
    <location>
        <position position="118"/>
    </location>
</feature>
<dbReference type="InterPro" id="IPR016193">
    <property type="entry name" value="Cytidine_deaminase-like"/>
</dbReference>
<evidence type="ECO:0000313" key="4">
    <source>
        <dbReference type="EMBL" id="REA57510.1"/>
    </source>
</evidence>
<reference evidence="4 5" key="1">
    <citation type="submission" date="2018-07" db="EMBL/GenBank/DDBJ databases">
        <title>Dyadobacter roseus sp. nov., isolated from rose rhizosphere soil.</title>
        <authorList>
            <person name="Chen L."/>
        </authorList>
    </citation>
    <scope>NUCLEOTIDE SEQUENCE [LARGE SCALE GENOMIC DNA]</scope>
    <source>
        <strain evidence="4 5">RS19</strain>
    </source>
</reference>
<sequence>MNPDTAVVTRSIQKSTSEGLIWQDDFLAVEEPLEISISYLSDHKRIKKNVSVTMRTPSRDEELALGFLFTEGIIRDFNQIEKVVSNELDPNKVTVVLREGYVPNLNTSERNFYTTSSCGVCGKASIDAIHVTSSFQPSSQLMTVSDQVFLKIFSELNSRQNIFESTGGLHASSLYDIKGNFQMIFEDVGRHNALDKLIGAAFRSNMLPLQGSVLLLSGRASFELIQKAHMAGIMIVAAIGAPSSLAAELAESSGITLVGFLSKEKFNIYTGFDRISKL</sequence>
<dbReference type="HAMAP" id="MF_00187">
    <property type="entry name" value="FdhD"/>
    <property type="match status" value="1"/>
</dbReference>
<evidence type="ECO:0000256" key="3">
    <source>
        <dbReference type="HAMAP-Rule" id="MF_00187"/>
    </source>
</evidence>